<gene>
    <name evidence="2" type="ORF">GCM10010430_09410</name>
</gene>
<protein>
    <submittedName>
        <fullName evidence="2">DMT family transporter</fullName>
    </submittedName>
</protein>
<dbReference type="PANTHER" id="PTHR40761:SF1">
    <property type="entry name" value="CONSERVED INTEGRAL MEMBRANE ALANINE VALINE AND LEUCINE RICH PROTEIN-RELATED"/>
    <property type="match status" value="1"/>
</dbReference>
<dbReference type="PANTHER" id="PTHR40761">
    <property type="entry name" value="CONSERVED INTEGRAL MEMBRANE ALANINE VALINE AND LEUCINE RICH PROTEIN-RELATED"/>
    <property type="match status" value="1"/>
</dbReference>
<organism evidence="2 3">
    <name type="scientific">Kitasatospora cystarginea</name>
    <dbReference type="NCBI Taxonomy" id="58350"/>
    <lineage>
        <taxon>Bacteria</taxon>
        <taxon>Bacillati</taxon>
        <taxon>Actinomycetota</taxon>
        <taxon>Actinomycetes</taxon>
        <taxon>Kitasatosporales</taxon>
        <taxon>Streptomycetaceae</taxon>
        <taxon>Kitasatospora</taxon>
    </lineage>
</organism>
<comment type="caution">
    <text evidence="2">The sequence shown here is derived from an EMBL/GenBank/DDBJ whole genome shotgun (WGS) entry which is preliminary data.</text>
</comment>
<dbReference type="SUPFAM" id="SSF103481">
    <property type="entry name" value="Multidrug resistance efflux transporter EmrE"/>
    <property type="match status" value="1"/>
</dbReference>
<keyword evidence="1" id="KW-0472">Membrane</keyword>
<reference evidence="2 3" key="1">
    <citation type="journal article" date="2019" name="Int. J. Syst. Evol. Microbiol.">
        <title>The Global Catalogue of Microorganisms (GCM) 10K type strain sequencing project: providing services to taxonomists for standard genome sequencing and annotation.</title>
        <authorList>
            <consortium name="The Broad Institute Genomics Platform"/>
            <consortium name="The Broad Institute Genome Sequencing Center for Infectious Disease"/>
            <person name="Wu L."/>
            <person name="Ma J."/>
        </authorList>
    </citation>
    <scope>NUCLEOTIDE SEQUENCE [LARGE SCALE GENOMIC DNA]</scope>
    <source>
        <strain evidence="2 3">JCM 7356</strain>
    </source>
</reference>
<feature type="transmembrane region" description="Helical" evidence="1">
    <location>
        <begin position="167"/>
        <end position="190"/>
    </location>
</feature>
<dbReference type="Gene3D" id="1.10.3730.20">
    <property type="match status" value="1"/>
</dbReference>
<evidence type="ECO:0000256" key="1">
    <source>
        <dbReference type="SAM" id="Phobius"/>
    </source>
</evidence>
<evidence type="ECO:0000313" key="2">
    <source>
        <dbReference type="EMBL" id="GAA2231290.1"/>
    </source>
</evidence>
<dbReference type="RefSeq" id="WP_344634903.1">
    <property type="nucleotide sequence ID" value="NZ_BAAATR010000003.1"/>
</dbReference>
<feature type="transmembrane region" description="Helical" evidence="1">
    <location>
        <begin position="104"/>
        <end position="124"/>
    </location>
</feature>
<keyword evidence="1" id="KW-0812">Transmembrane</keyword>
<dbReference type="NCBIfam" id="NF038012">
    <property type="entry name" value="DMT_1"/>
    <property type="match status" value="1"/>
</dbReference>
<feature type="transmembrane region" description="Helical" evidence="1">
    <location>
        <begin position="196"/>
        <end position="217"/>
    </location>
</feature>
<sequence length="296" mass="30548">MQVLLPVLFALCAALSNALAVVLQRVAALSVPRSERFRLGLMWDLLRRPVWLGGILAVIAAAVFQASALATGAMTVVQPLFVVELPLALIIASRVLHRRMPPRGWMAVGCVVAGLAVAMVALSPSAGVPHAPMVRWVPALVGCGGAVVLLSLVALRRPVGRVRAGCLGAAAAIGYALTAALMKSAMYVLGEDGVSAFFLAWQTYAFALAGVSALFLFENAMQAGPLVASQPALTLGDALVSLALGVTLYDERVRGGWWLAPALLGAALVAVAAVTLARIPLTGLVVAAEPAKAGHR</sequence>
<keyword evidence="3" id="KW-1185">Reference proteome</keyword>
<feature type="transmembrane region" description="Helical" evidence="1">
    <location>
        <begin position="50"/>
        <end position="83"/>
    </location>
</feature>
<proteinExistence type="predicted"/>
<dbReference type="EMBL" id="BAAATR010000003">
    <property type="protein sequence ID" value="GAA2231290.1"/>
    <property type="molecule type" value="Genomic_DNA"/>
</dbReference>
<evidence type="ECO:0000313" key="3">
    <source>
        <dbReference type="Proteomes" id="UP001500305"/>
    </source>
</evidence>
<feature type="transmembrane region" description="Helical" evidence="1">
    <location>
        <begin position="255"/>
        <end position="277"/>
    </location>
</feature>
<dbReference type="InterPro" id="IPR037185">
    <property type="entry name" value="EmrE-like"/>
</dbReference>
<feature type="transmembrane region" description="Helical" evidence="1">
    <location>
        <begin position="136"/>
        <end position="155"/>
    </location>
</feature>
<name>A0ABN3DHA5_9ACTN</name>
<keyword evidence="1" id="KW-1133">Transmembrane helix</keyword>
<accession>A0ABN3DHA5</accession>
<dbReference type="Proteomes" id="UP001500305">
    <property type="component" value="Unassembled WGS sequence"/>
</dbReference>